<dbReference type="AlphaFoldDB" id="A0AAV7LV43"/>
<comment type="caution">
    <text evidence="2">The sequence shown here is derived from an EMBL/GenBank/DDBJ whole genome shotgun (WGS) entry which is preliminary data.</text>
</comment>
<evidence type="ECO:0000256" key="1">
    <source>
        <dbReference type="SAM" id="MobiDB-lite"/>
    </source>
</evidence>
<protein>
    <submittedName>
        <fullName evidence="2">Uncharacterized protein</fullName>
    </submittedName>
</protein>
<keyword evidence="3" id="KW-1185">Reference proteome</keyword>
<evidence type="ECO:0000313" key="3">
    <source>
        <dbReference type="Proteomes" id="UP001066276"/>
    </source>
</evidence>
<gene>
    <name evidence="2" type="ORF">NDU88_007340</name>
</gene>
<dbReference type="EMBL" id="JANPWB010000015">
    <property type="protein sequence ID" value="KAJ1094262.1"/>
    <property type="molecule type" value="Genomic_DNA"/>
</dbReference>
<evidence type="ECO:0000313" key="2">
    <source>
        <dbReference type="EMBL" id="KAJ1094262.1"/>
    </source>
</evidence>
<sequence length="212" mass="22382">MRAVCSGLGGAGRSPGRTDSWPRGPAMRPSGRGDSRDVSGSWAPLASPPRARSEVGSRTLALWVCWCAVVFAQRPRVVGWSSTPWAEDWAAGAPRPVLDGFELPRGQLRGWRLAGPPPPRTASAGEGGLRGILGWSAALGLAVVLAGCHFAQAWVPSLVGSGRRRTVSCCTSVAPPPPRQLDSSARGWYLGGLSEAVWSGRHQWDPALWTTG</sequence>
<reference evidence="2" key="1">
    <citation type="journal article" date="2022" name="bioRxiv">
        <title>Sequencing and chromosome-scale assembly of the giantPleurodeles waltlgenome.</title>
        <authorList>
            <person name="Brown T."/>
            <person name="Elewa A."/>
            <person name="Iarovenko S."/>
            <person name="Subramanian E."/>
            <person name="Araus A.J."/>
            <person name="Petzold A."/>
            <person name="Susuki M."/>
            <person name="Suzuki K.-i.T."/>
            <person name="Hayashi T."/>
            <person name="Toyoda A."/>
            <person name="Oliveira C."/>
            <person name="Osipova E."/>
            <person name="Leigh N.D."/>
            <person name="Simon A."/>
            <person name="Yun M.H."/>
        </authorList>
    </citation>
    <scope>NUCLEOTIDE SEQUENCE</scope>
    <source>
        <strain evidence="2">20211129_DDA</strain>
        <tissue evidence="2">Liver</tissue>
    </source>
</reference>
<name>A0AAV7LV43_PLEWA</name>
<proteinExistence type="predicted"/>
<feature type="region of interest" description="Disordered" evidence="1">
    <location>
        <begin position="1"/>
        <end position="51"/>
    </location>
</feature>
<organism evidence="2 3">
    <name type="scientific">Pleurodeles waltl</name>
    <name type="common">Iberian ribbed newt</name>
    <dbReference type="NCBI Taxonomy" id="8319"/>
    <lineage>
        <taxon>Eukaryota</taxon>
        <taxon>Metazoa</taxon>
        <taxon>Chordata</taxon>
        <taxon>Craniata</taxon>
        <taxon>Vertebrata</taxon>
        <taxon>Euteleostomi</taxon>
        <taxon>Amphibia</taxon>
        <taxon>Batrachia</taxon>
        <taxon>Caudata</taxon>
        <taxon>Salamandroidea</taxon>
        <taxon>Salamandridae</taxon>
        <taxon>Pleurodelinae</taxon>
        <taxon>Pleurodeles</taxon>
    </lineage>
</organism>
<dbReference type="Proteomes" id="UP001066276">
    <property type="component" value="Chromosome 11"/>
</dbReference>
<accession>A0AAV7LV43</accession>